<dbReference type="WBParaSite" id="PgR057_g060_t01">
    <property type="protein sequence ID" value="PgR057_g060_t01"/>
    <property type="gene ID" value="PgR057_g060"/>
</dbReference>
<name>A0A915BSX2_PARUN</name>
<keyword evidence="1" id="KW-1185">Reference proteome</keyword>
<evidence type="ECO:0000313" key="2">
    <source>
        <dbReference type="WBParaSite" id="PgR057_g060_t01"/>
    </source>
</evidence>
<accession>A0A915BSX2</accession>
<dbReference type="Proteomes" id="UP000887569">
    <property type="component" value="Unplaced"/>
</dbReference>
<reference evidence="2" key="1">
    <citation type="submission" date="2022-11" db="UniProtKB">
        <authorList>
            <consortium name="WormBaseParasite"/>
        </authorList>
    </citation>
    <scope>IDENTIFICATION</scope>
</reference>
<evidence type="ECO:0000313" key="1">
    <source>
        <dbReference type="Proteomes" id="UP000887569"/>
    </source>
</evidence>
<proteinExistence type="predicted"/>
<sequence length="75" mass="8993">MVRWDHQAGRRLDLTARGPKESLSRIRLFWNWLRNTIKHPRRLAAFVITWLRDGTAEMTQIPSLRDNETRIRVVL</sequence>
<dbReference type="AlphaFoldDB" id="A0A915BSX2"/>
<organism evidence="1 2">
    <name type="scientific">Parascaris univalens</name>
    <name type="common">Nematode worm</name>
    <dbReference type="NCBI Taxonomy" id="6257"/>
    <lineage>
        <taxon>Eukaryota</taxon>
        <taxon>Metazoa</taxon>
        <taxon>Ecdysozoa</taxon>
        <taxon>Nematoda</taxon>
        <taxon>Chromadorea</taxon>
        <taxon>Rhabditida</taxon>
        <taxon>Spirurina</taxon>
        <taxon>Ascaridomorpha</taxon>
        <taxon>Ascaridoidea</taxon>
        <taxon>Ascarididae</taxon>
        <taxon>Parascaris</taxon>
    </lineage>
</organism>
<protein>
    <submittedName>
        <fullName evidence="2">NADP-dependent oxidoreductase domain-containing protein</fullName>
    </submittedName>
</protein>